<reference evidence="8" key="1">
    <citation type="submission" date="2023-08" db="EMBL/GenBank/DDBJ databases">
        <authorList>
            <person name="Chen Y."/>
            <person name="Shah S."/>
            <person name="Dougan E. K."/>
            <person name="Thang M."/>
            <person name="Chan C."/>
        </authorList>
    </citation>
    <scope>NUCLEOTIDE SEQUENCE</scope>
</reference>
<feature type="chain" id="PRO_5041256166" description="WSC domain-containing protein" evidence="6">
    <location>
        <begin position="25"/>
        <end position="1352"/>
    </location>
</feature>
<keyword evidence="5" id="KW-0472">Membrane</keyword>
<dbReference type="Pfam" id="PF00933">
    <property type="entry name" value="Glyco_hydro_3"/>
    <property type="match status" value="1"/>
</dbReference>
<keyword evidence="3" id="KW-0378">Hydrolase</keyword>
<feature type="transmembrane region" description="Helical" evidence="5">
    <location>
        <begin position="1292"/>
        <end position="1315"/>
    </location>
</feature>
<dbReference type="InterPro" id="IPR001764">
    <property type="entry name" value="Glyco_hydro_3_N"/>
</dbReference>
<dbReference type="InterPro" id="IPR002889">
    <property type="entry name" value="WSC_carb-bd"/>
</dbReference>
<dbReference type="EMBL" id="CAUJNA010000491">
    <property type="protein sequence ID" value="CAJ1377789.1"/>
    <property type="molecule type" value="Genomic_DNA"/>
</dbReference>
<dbReference type="Gene3D" id="2.60.40.10">
    <property type="entry name" value="Immunoglobulins"/>
    <property type="match status" value="1"/>
</dbReference>
<dbReference type="GO" id="GO:0045493">
    <property type="term" value="P:xylan catabolic process"/>
    <property type="evidence" value="ECO:0007669"/>
    <property type="project" value="InterPro"/>
</dbReference>
<dbReference type="Gene3D" id="3.20.20.300">
    <property type="entry name" value="Glycoside hydrolase, family 3, N-terminal domain"/>
    <property type="match status" value="1"/>
</dbReference>
<dbReference type="InterPro" id="IPR002772">
    <property type="entry name" value="Glyco_hydro_3_C"/>
</dbReference>
<evidence type="ECO:0000256" key="1">
    <source>
        <dbReference type="ARBA" id="ARBA00005336"/>
    </source>
</evidence>
<dbReference type="Pfam" id="PF01915">
    <property type="entry name" value="Glyco_hydro_3_C"/>
    <property type="match status" value="1"/>
</dbReference>
<evidence type="ECO:0000256" key="4">
    <source>
        <dbReference type="ARBA" id="ARBA00023295"/>
    </source>
</evidence>
<keyword evidence="5" id="KW-1133">Transmembrane helix</keyword>
<dbReference type="InterPro" id="IPR017853">
    <property type="entry name" value="GH"/>
</dbReference>
<accession>A0AA36MM76</accession>
<dbReference type="PANTHER" id="PTHR42721:SF3">
    <property type="entry name" value="BETA-D-XYLOSIDASE 5-RELATED"/>
    <property type="match status" value="1"/>
</dbReference>
<keyword evidence="2 6" id="KW-0732">Signal</keyword>
<dbReference type="Proteomes" id="UP001178507">
    <property type="component" value="Unassembled WGS sequence"/>
</dbReference>
<gene>
    <name evidence="8" type="ORF">EVOR1521_LOCUS6500</name>
</gene>
<evidence type="ECO:0000256" key="5">
    <source>
        <dbReference type="SAM" id="Phobius"/>
    </source>
</evidence>
<dbReference type="GO" id="GO:0046556">
    <property type="term" value="F:alpha-L-arabinofuranosidase activity"/>
    <property type="evidence" value="ECO:0007669"/>
    <property type="project" value="TreeGrafter"/>
</dbReference>
<evidence type="ECO:0000313" key="9">
    <source>
        <dbReference type="Proteomes" id="UP001178507"/>
    </source>
</evidence>
<comment type="similarity">
    <text evidence="1">Belongs to the glycosyl hydrolase 3 family.</text>
</comment>
<dbReference type="SUPFAM" id="SSF52279">
    <property type="entry name" value="Beta-D-glucan exohydrolase, C-terminal domain"/>
    <property type="match status" value="1"/>
</dbReference>
<evidence type="ECO:0000259" key="7">
    <source>
        <dbReference type="PROSITE" id="PS51212"/>
    </source>
</evidence>
<evidence type="ECO:0000256" key="3">
    <source>
        <dbReference type="ARBA" id="ARBA00022801"/>
    </source>
</evidence>
<dbReference type="GO" id="GO:0031222">
    <property type="term" value="P:arabinan catabolic process"/>
    <property type="evidence" value="ECO:0007669"/>
    <property type="project" value="TreeGrafter"/>
</dbReference>
<evidence type="ECO:0000256" key="6">
    <source>
        <dbReference type="SAM" id="SignalP"/>
    </source>
</evidence>
<dbReference type="InterPro" id="IPR044993">
    <property type="entry name" value="BXL"/>
</dbReference>
<dbReference type="SMART" id="SM01217">
    <property type="entry name" value="Fn3_like"/>
    <property type="match status" value="1"/>
</dbReference>
<evidence type="ECO:0000256" key="2">
    <source>
        <dbReference type="ARBA" id="ARBA00022729"/>
    </source>
</evidence>
<name>A0AA36MM76_9DINO</name>
<dbReference type="SUPFAM" id="SSF51445">
    <property type="entry name" value="(Trans)glycosidases"/>
    <property type="match status" value="1"/>
</dbReference>
<dbReference type="GO" id="GO:0009044">
    <property type="term" value="F:xylan 1,4-beta-xylosidase activity"/>
    <property type="evidence" value="ECO:0007669"/>
    <property type="project" value="InterPro"/>
</dbReference>
<protein>
    <recommendedName>
        <fullName evidence="7">WSC domain-containing protein</fullName>
    </recommendedName>
</protein>
<dbReference type="Pfam" id="PF14310">
    <property type="entry name" value="Fn3-like"/>
    <property type="match status" value="1"/>
</dbReference>
<dbReference type="Pfam" id="PF01822">
    <property type="entry name" value="WSC"/>
    <property type="match status" value="1"/>
</dbReference>
<evidence type="ECO:0000313" key="8">
    <source>
        <dbReference type="EMBL" id="CAJ1377789.1"/>
    </source>
</evidence>
<dbReference type="InterPro" id="IPR026891">
    <property type="entry name" value="Fn3-like"/>
</dbReference>
<sequence length="1352" mass="147624">MALPRLRRRWVLVISAAALQAARAWLTPGRLSQWPLRCQGDTELLTGLEAELRAEQVDAEKALQWCRDQGPATWAELLENSDALVEVASESLRLRLAKRAGAEGQLQPALALLQSPALRPAALVLLELLRAEGQQKFEGFIDRAVQQMEEGQLDWPAMTAAAPRLAPHGQRAEQALRLLTLGNNLAEEVIVNEGSSSLSFKGLWAGQQLSGRLRRSHGDQGWGQWASFFLEDAPDALLGSRLVACKRASGETIFNQKTGEPSFQAGDTLFFATADRAALLEMATYDQLPEFGVELARLLRDGEDEKGIMAPPEMLQAAKFVNEIRDLNEAEQAERRLRRFEQRGTLERHPMLRCLLSALLASARAGCVVDKPDCYVDAESRILGRDNVALGAITPEYCAQLCANGKFQLAGTENGNECYCGDKLNTEPRSSSSCRSKCNGDSSKTCGGFWAVSVSKVQCSGTPEPPPKEDPEMVNPCWGKFAKFPFCNATLPLDDRVADAVGRMTLAEKIGALGTNTPAIPSLGLPRYNWWSEASSGVASARNTETTKFPFPITTGMSFNRTLWKLVGRQIGREARAAMNAGNAYSTFWAPVINLAREPRWGRNIETPGEDPYVTSEYAENFVKGFQEAPEDPYHIQASACCKHYVANEMESTTEKDGEHHDRNHVDSNVTMQDLVDSYMRPFQACVEKGRVTSLMCSYNAVNGVPSCANDWLLQTVARDNWGFDGYITSDCDADEDVYASHHYTATPEEAVKAVLHAGTDIDCTSFVPKYAQSALDKGLISEADIDARLKMLFRVRMRLSHFDPRGPLDDIPSSSICSDYAIQLSEDAVRQSATLLKNEKTLPLDASKVGTVAIIGPNYNLSKSDAGYYGPSHPCGDRFYTLVDAVSRNGQVKTVSVAGVPNVLSEDQSGIPAAVEAAKKADTVLLAVGTDLTWSEEGHDAKSISFTAAQAALIEKVAAAAKKPVVVVTMTATPLDLSAVLGNSKVGAILHLGQPSVAVKGVAPLLYGESSPAGRAIQTVYEHSYQDQISIFDFNMRPGPSDFARPDCTEAASKCPKGTNPGRTYRFYTGKAVVPFGFGLSYTSFSYSLVSQPSYVSLVPLAELLRREASQVFPRLEAQNQLGTGWRQRVTYAVRVSNTGARDAEDVVLGFLVPPDAGQNGTPLKQLFGFERVHLKAGEAKTVWLYPAMMDFAGVTREGKFQARAGRYKVQFGLRETSGLGMGFVETELDAGESPLARRLHEKLLQDEVWEQLWQAAKPKLPALYQAVRKAMLRARPAQKVEPRRVSVVRISLLGVIGVLVVLGALGWGAWQFFHSSDEADKLPLYTLKSTEVPDNAPLLAGTPLMPFKGK</sequence>
<proteinExistence type="inferred from homology"/>
<dbReference type="SMART" id="SM00321">
    <property type="entry name" value="WSC"/>
    <property type="match status" value="1"/>
</dbReference>
<keyword evidence="5" id="KW-0812">Transmembrane</keyword>
<dbReference type="PRINTS" id="PR00133">
    <property type="entry name" value="GLHYDRLASE3"/>
</dbReference>
<feature type="signal peptide" evidence="6">
    <location>
        <begin position="1"/>
        <end position="24"/>
    </location>
</feature>
<dbReference type="PROSITE" id="PS51212">
    <property type="entry name" value="WSC"/>
    <property type="match status" value="1"/>
</dbReference>
<keyword evidence="9" id="KW-1185">Reference proteome</keyword>
<comment type="caution">
    <text evidence="8">The sequence shown here is derived from an EMBL/GenBank/DDBJ whole genome shotgun (WGS) entry which is preliminary data.</text>
</comment>
<keyword evidence="4" id="KW-0326">Glycosidase</keyword>
<dbReference type="InterPro" id="IPR013783">
    <property type="entry name" value="Ig-like_fold"/>
</dbReference>
<dbReference type="PANTHER" id="PTHR42721">
    <property type="entry name" value="SUGAR HYDROLASE-RELATED"/>
    <property type="match status" value="1"/>
</dbReference>
<dbReference type="InterPro" id="IPR036962">
    <property type="entry name" value="Glyco_hydro_3_N_sf"/>
</dbReference>
<organism evidence="8 9">
    <name type="scientific">Effrenium voratum</name>
    <dbReference type="NCBI Taxonomy" id="2562239"/>
    <lineage>
        <taxon>Eukaryota</taxon>
        <taxon>Sar</taxon>
        <taxon>Alveolata</taxon>
        <taxon>Dinophyceae</taxon>
        <taxon>Suessiales</taxon>
        <taxon>Symbiodiniaceae</taxon>
        <taxon>Effrenium</taxon>
    </lineage>
</organism>
<dbReference type="InterPro" id="IPR036881">
    <property type="entry name" value="Glyco_hydro_3_C_sf"/>
</dbReference>
<feature type="domain" description="WSC" evidence="7">
    <location>
        <begin position="361"/>
        <end position="458"/>
    </location>
</feature>
<dbReference type="Gene3D" id="3.40.50.1700">
    <property type="entry name" value="Glycoside hydrolase family 3 C-terminal domain"/>
    <property type="match status" value="1"/>
</dbReference>